<feature type="compositionally biased region" description="Basic and acidic residues" evidence="1">
    <location>
        <begin position="12"/>
        <end position="22"/>
    </location>
</feature>
<protein>
    <recommendedName>
        <fullName evidence="4">F-box domain-containing protein</fullName>
    </recommendedName>
</protein>
<keyword evidence="3" id="KW-1185">Reference proteome</keyword>
<name>A0AAV9PN93_9PEZI</name>
<evidence type="ECO:0000256" key="1">
    <source>
        <dbReference type="SAM" id="MobiDB-lite"/>
    </source>
</evidence>
<reference evidence="2 3" key="1">
    <citation type="submission" date="2023-08" db="EMBL/GenBank/DDBJ databases">
        <title>Black Yeasts Isolated from many extreme environments.</title>
        <authorList>
            <person name="Coleine C."/>
            <person name="Stajich J.E."/>
            <person name="Selbmann L."/>
        </authorList>
    </citation>
    <scope>NUCLEOTIDE SEQUENCE [LARGE SCALE GENOMIC DNA]</scope>
    <source>
        <strain evidence="2 3">CCFEE 5935</strain>
    </source>
</reference>
<evidence type="ECO:0008006" key="4">
    <source>
        <dbReference type="Google" id="ProtNLM"/>
    </source>
</evidence>
<dbReference type="Proteomes" id="UP001337655">
    <property type="component" value="Unassembled WGS sequence"/>
</dbReference>
<feature type="region of interest" description="Disordered" evidence="1">
    <location>
        <begin position="1"/>
        <end position="34"/>
    </location>
</feature>
<accession>A0AAV9PN93</accession>
<dbReference type="RefSeq" id="XP_064663157.1">
    <property type="nucleotide sequence ID" value="XM_064798830.1"/>
</dbReference>
<comment type="caution">
    <text evidence="2">The sequence shown here is derived from an EMBL/GenBank/DDBJ whole genome shotgun (WGS) entry which is preliminary data.</text>
</comment>
<dbReference type="AlphaFoldDB" id="A0AAV9PN93"/>
<dbReference type="GeneID" id="89922916"/>
<evidence type="ECO:0000313" key="3">
    <source>
        <dbReference type="Proteomes" id="UP001337655"/>
    </source>
</evidence>
<evidence type="ECO:0000313" key="2">
    <source>
        <dbReference type="EMBL" id="KAK5174488.1"/>
    </source>
</evidence>
<sequence>MTDGEEYIPTARGDHPDSKDADESQIATTTTQGDAARRTFDVPEIFLMILETLAPLQLLVASGINKNAQHLITTTPSLRRAMGLAPALDNDFWVPMIGGIQDLYARRTNSHSSVALHASGAKESDPSIAMWKVHFSLSFSFSDSEHKSYPLPIAGGLGRNIFLCLPVVKTATIQLVCDHVQDCDHAQY</sequence>
<organism evidence="2 3">
    <name type="scientific">Saxophila tyrrhenica</name>
    <dbReference type="NCBI Taxonomy" id="1690608"/>
    <lineage>
        <taxon>Eukaryota</taxon>
        <taxon>Fungi</taxon>
        <taxon>Dikarya</taxon>
        <taxon>Ascomycota</taxon>
        <taxon>Pezizomycotina</taxon>
        <taxon>Dothideomycetes</taxon>
        <taxon>Dothideomycetidae</taxon>
        <taxon>Mycosphaerellales</taxon>
        <taxon>Extremaceae</taxon>
        <taxon>Saxophila</taxon>
    </lineage>
</organism>
<gene>
    <name evidence="2" type="ORF">LTR77_001568</name>
</gene>
<dbReference type="EMBL" id="JAVRRT010000002">
    <property type="protein sequence ID" value="KAK5174488.1"/>
    <property type="molecule type" value="Genomic_DNA"/>
</dbReference>
<proteinExistence type="predicted"/>